<dbReference type="Proteomes" id="UP000070452">
    <property type="component" value="Unassembled WGS sequence"/>
</dbReference>
<reference evidence="3 6" key="2">
    <citation type="submission" date="2017-02" db="EMBL/GenBank/DDBJ databases">
        <title>Clonality and virulence of isolates of VRE in Hematopoietic Stem Cell Transplanted (HSCT) patients.</title>
        <authorList>
            <person name="Marchi A.P."/>
            <person name="Martins R.C."/>
            <person name="Marie S.K."/>
            <person name="Levin A.S."/>
            <person name="Costa S.F."/>
        </authorList>
    </citation>
    <scope>NUCLEOTIDE SEQUENCE [LARGE SCALE GENOMIC DNA]</scope>
    <source>
        <strain evidence="3 6">LIM1759</strain>
    </source>
</reference>
<reference evidence="1 8" key="4">
    <citation type="submission" date="2019-10" db="EMBL/GenBank/DDBJ databases">
        <title>Evolutionary dynamics of vancomycin-resistant Enterococcus faecium during gastrointestinal tract colonization and bloodstream infection in immunocompromised pediatric patients.</title>
        <authorList>
            <person name="Chilambi G.S."/>
            <person name="Nordstrom H.R."/>
            <person name="Evans D.R."/>
            <person name="Ferrolino J."/>
            <person name="Hayden R.T."/>
            <person name="Maron G.M."/>
            <person name="Vo A.N."/>
            <person name="Gilmore M.S."/>
            <person name="Wolf J."/>
            <person name="Rosch J.W."/>
            <person name="Van Tyne D."/>
        </authorList>
    </citation>
    <scope>NUCLEOTIDE SEQUENCE [LARGE SCALE GENOMIC DNA]</scope>
    <source>
        <strain evidence="1 8">VRECG27</strain>
    </source>
</reference>
<dbReference type="RefSeq" id="WP_002300846.1">
    <property type="nucleotide sequence ID" value="NZ_AP019409.1"/>
</dbReference>
<sequence>MNKKDIVPVQFSSAAQKSQIDTKPKLACRIKSEDKEIFIYNGMDKYLLYTLLKELNANAH</sequence>
<dbReference type="Proteomes" id="UP000191171">
    <property type="component" value="Unassembled WGS sequence"/>
</dbReference>
<accession>A0A132P2J6</accession>
<comment type="caution">
    <text evidence="2">The sequence shown here is derived from an EMBL/GenBank/DDBJ whole genome shotgun (WGS) entry which is preliminary data.</text>
</comment>
<evidence type="ECO:0000313" key="4">
    <source>
        <dbReference type="EMBL" id="PZM54271.1"/>
    </source>
</evidence>
<dbReference type="Proteomes" id="UP000249070">
    <property type="component" value="Unassembled WGS sequence"/>
</dbReference>
<dbReference type="EMBL" id="QHGU01000089">
    <property type="protein sequence ID" value="PZM54271.1"/>
    <property type="molecule type" value="Genomic_DNA"/>
</dbReference>
<name>A0A132P2J6_ENTFC</name>
<dbReference type="AlphaFoldDB" id="A0A132P2J6"/>
<dbReference type="EMBL" id="LRHK01000008">
    <property type="protein sequence ID" value="KWX16202.1"/>
    <property type="molecule type" value="Genomic_DNA"/>
</dbReference>
<evidence type="ECO:0000313" key="7">
    <source>
        <dbReference type="Proteomes" id="UP000249070"/>
    </source>
</evidence>
<evidence type="ECO:0000313" key="5">
    <source>
        <dbReference type="Proteomes" id="UP000070452"/>
    </source>
</evidence>
<evidence type="ECO:0000313" key="1">
    <source>
        <dbReference type="EMBL" id="KAB7572665.1"/>
    </source>
</evidence>
<organism evidence="2 5">
    <name type="scientific">Enterococcus faecium</name>
    <name type="common">Streptococcus faecium</name>
    <dbReference type="NCBI Taxonomy" id="1352"/>
    <lineage>
        <taxon>Bacteria</taxon>
        <taxon>Bacillati</taxon>
        <taxon>Bacillota</taxon>
        <taxon>Bacilli</taxon>
        <taxon>Lactobacillales</taxon>
        <taxon>Enterococcaceae</taxon>
        <taxon>Enterococcus</taxon>
    </lineage>
</organism>
<dbReference type="PATRIC" id="fig|1352.1358.peg.2811"/>
<gene>
    <name evidence="2" type="ORF">AWT83_15780</name>
    <name evidence="3" type="ORF">B1P95_15830</name>
    <name evidence="4" type="ORF">DKP91_12790</name>
    <name evidence="1" type="ORF">GBM73_14835</name>
</gene>
<protein>
    <submittedName>
        <fullName evidence="2">Uncharacterized protein</fullName>
    </submittedName>
</protein>
<dbReference type="EMBL" id="WEFP01000003">
    <property type="protein sequence ID" value="KAB7572665.1"/>
    <property type="molecule type" value="Genomic_DNA"/>
</dbReference>
<evidence type="ECO:0000313" key="6">
    <source>
        <dbReference type="Proteomes" id="UP000191171"/>
    </source>
</evidence>
<proteinExistence type="predicted"/>
<evidence type="ECO:0000313" key="8">
    <source>
        <dbReference type="Proteomes" id="UP000469871"/>
    </source>
</evidence>
<evidence type="ECO:0000313" key="2">
    <source>
        <dbReference type="EMBL" id="KWX16202.1"/>
    </source>
</evidence>
<dbReference type="STRING" id="1352.AL014_01550"/>
<dbReference type="EMBL" id="MVGJ01000247">
    <property type="protein sequence ID" value="OOL79582.1"/>
    <property type="molecule type" value="Genomic_DNA"/>
</dbReference>
<evidence type="ECO:0000313" key="3">
    <source>
        <dbReference type="EMBL" id="OOL79582.1"/>
    </source>
</evidence>
<reference evidence="4 7" key="3">
    <citation type="submission" date="2018-05" db="EMBL/GenBank/DDBJ databases">
        <title>Vancomycin-resistant Enterococcus faecium strain from Chelyabinsk, Russia.</title>
        <authorList>
            <person name="Gostev V."/>
            <person name="Goncharov A."/>
            <person name="Kolodzhieva V."/>
            <person name="Suvorov A."/>
            <person name="Sidorenko S."/>
            <person name="Zueva L."/>
        </authorList>
    </citation>
    <scope>NUCLEOTIDE SEQUENCE [LARGE SCALE GENOMIC DNA]</scope>
    <source>
        <strain evidence="4 7">20</strain>
    </source>
</reference>
<dbReference type="Proteomes" id="UP000469871">
    <property type="component" value="Unassembled WGS sequence"/>
</dbReference>
<reference evidence="2 5" key="1">
    <citation type="submission" date="2016-01" db="EMBL/GenBank/DDBJ databases">
        <title>Molecular Mechanisms for transfer of large genomic segments between Enterococcus faecium strains.</title>
        <authorList>
            <person name="Garcia-Solache M.A."/>
            <person name="Lebreton F."/>
            <person name="Mclaughlin R.E."/>
            <person name="Whiteaker J.D."/>
            <person name="Gilmore M.S."/>
            <person name="Rice L.B."/>
        </authorList>
    </citation>
    <scope>NUCLEOTIDE SEQUENCE [LARGE SCALE GENOMIC DNA]</scope>
    <source>
        <strain evidence="2 5">D344RRF x C68</strain>
    </source>
</reference>